<reference evidence="11" key="1">
    <citation type="submission" date="2021-08" db="EMBL/GenBank/DDBJ databases">
        <title>Genome of a novel bacterium of the phylum Verrucomicrobia, Oleiharenicola sp. KSB-15.</title>
        <authorList>
            <person name="Chung J.-H."/>
            <person name="Ahn J.-H."/>
            <person name="Yoon Y."/>
            <person name="Kim D.-Y."/>
            <person name="An S.-H."/>
            <person name="Park I."/>
            <person name="Yeon J."/>
        </authorList>
    </citation>
    <scope>NUCLEOTIDE SEQUENCE</scope>
    <source>
        <strain evidence="11">KSB-15</strain>
    </source>
</reference>
<comment type="pathway">
    <text evidence="4">Amino-acid biosynthesis; L-leucine biosynthesis; L-leucine from 3-methyl-2-oxobutanoate: step 4/4.</text>
</comment>
<evidence type="ECO:0000256" key="1">
    <source>
        <dbReference type="ARBA" id="ARBA00001933"/>
    </source>
</evidence>
<dbReference type="Gene3D" id="3.30.470.10">
    <property type="match status" value="1"/>
</dbReference>
<comment type="cofactor">
    <cofactor evidence="1">
        <name>pyridoxal 5'-phosphate</name>
        <dbReference type="ChEBI" id="CHEBI:597326"/>
    </cofactor>
</comment>
<dbReference type="FunFam" id="3.20.10.10:FF:000002">
    <property type="entry name" value="D-alanine aminotransferase"/>
    <property type="match status" value="1"/>
</dbReference>
<dbReference type="AlphaFoldDB" id="A0A8F9TYV4"/>
<comment type="pathway">
    <text evidence="2">Amino-acid biosynthesis; L-isoleucine biosynthesis; L-isoleucine from 2-oxobutanoate: step 4/4.</text>
</comment>
<keyword evidence="11" id="KW-0032">Aminotransferase</keyword>
<comment type="catalytic activity">
    <reaction evidence="10">
        <text>L-leucine + 2-oxoglutarate = 4-methyl-2-oxopentanoate + L-glutamate</text>
        <dbReference type="Rhea" id="RHEA:18321"/>
        <dbReference type="ChEBI" id="CHEBI:16810"/>
        <dbReference type="ChEBI" id="CHEBI:17865"/>
        <dbReference type="ChEBI" id="CHEBI:29985"/>
        <dbReference type="ChEBI" id="CHEBI:57427"/>
        <dbReference type="EC" id="2.6.1.42"/>
    </reaction>
</comment>
<dbReference type="InterPro" id="IPR001544">
    <property type="entry name" value="Aminotrans_IV"/>
</dbReference>
<evidence type="ECO:0000256" key="3">
    <source>
        <dbReference type="ARBA" id="ARBA00004931"/>
    </source>
</evidence>
<dbReference type="GO" id="GO:0004084">
    <property type="term" value="F:branched-chain-amino-acid transaminase activity"/>
    <property type="evidence" value="ECO:0007669"/>
    <property type="project" value="UniProtKB-EC"/>
</dbReference>
<dbReference type="CDD" id="cd00449">
    <property type="entry name" value="PLPDE_IV"/>
    <property type="match status" value="1"/>
</dbReference>
<dbReference type="SUPFAM" id="SSF56752">
    <property type="entry name" value="D-aminoacid aminotransferase-like PLP-dependent enzymes"/>
    <property type="match status" value="1"/>
</dbReference>
<dbReference type="InterPro" id="IPR036038">
    <property type="entry name" value="Aminotransferase-like"/>
</dbReference>
<dbReference type="KEGG" id="ole:K0B96_07220"/>
<name>A0A8F9TYV4_9BACT</name>
<accession>A0A8F9TYV4</accession>
<evidence type="ECO:0000313" key="11">
    <source>
        <dbReference type="EMBL" id="QYM80389.1"/>
    </source>
</evidence>
<dbReference type="Proteomes" id="UP000825051">
    <property type="component" value="Chromosome"/>
</dbReference>
<evidence type="ECO:0000256" key="5">
    <source>
        <dbReference type="ARBA" id="ARBA00009320"/>
    </source>
</evidence>
<dbReference type="EC" id="2.6.1.42" evidence="6"/>
<dbReference type="GO" id="GO:0046394">
    <property type="term" value="P:carboxylic acid biosynthetic process"/>
    <property type="evidence" value="ECO:0007669"/>
    <property type="project" value="UniProtKB-ARBA"/>
</dbReference>
<comment type="similarity">
    <text evidence="5">Belongs to the class-IV pyridoxal-phosphate-dependent aminotransferase family.</text>
</comment>
<dbReference type="InterPro" id="IPR050571">
    <property type="entry name" value="Class-IV_PLP-Dep_Aminotrnsfr"/>
</dbReference>
<protein>
    <recommendedName>
        <fullName evidence="6">branched-chain-amino-acid transaminase</fullName>
        <ecNumber evidence="6">2.6.1.42</ecNumber>
    </recommendedName>
</protein>
<dbReference type="PANTHER" id="PTHR42743">
    <property type="entry name" value="AMINO-ACID AMINOTRANSFERASE"/>
    <property type="match status" value="1"/>
</dbReference>
<keyword evidence="12" id="KW-1185">Reference proteome</keyword>
<evidence type="ECO:0000313" key="12">
    <source>
        <dbReference type="Proteomes" id="UP000825051"/>
    </source>
</evidence>
<gene>
    <name evidence="11" type="ORF">K0B96_07220</name>
</gene>
<evidence type="ECO:0000256" key="9">
    <source>
        <dbReference type="ARBA" id="ARBA00048798"/>
    </source>
</evidence>
<keyword evidence="7" id="KW-0663">Pyridoxal phosphate</keyword>
<dbReference type="Gene3D" id="3.20.10.10">
    <property type="entry name" value="D-amino Acid Aminotransferase, subunit A, domain 2"/>
    <property type="match status" value="1"/>
</dbReference>
<keyword evidence="11" id="KW-0808">Transferase</keyword>
<dbReference type="RefSeq" id="WP_220165508.1">
    <property type="nucleotide sequence ID" value="NZ_CP080507.1"/>
</dbReference>
<proteinExistence type="inferred from homology"/>
<evidence type="ECO:0000256" key="6">
    <source>
        <dbReference type="ARBA" id="ARBA00013053"/>
    </source>
</evidence>
<dbReference type="Pfam" id="PF01063">
    <property type="entry name" value="Aminotran_4"/>
    <property type="match status" value="1"/>
</dbReference>
<evidence type="ECO:0000256" key="10">
    <source>
        <dbReference type="ARBA" id="ARBA00049229"/>
    </source>
</evidence>
<comment type="catalytic activity">
    <reaction evidence="9">
        <text>L-isoleucine + 2-oxoglutarate = (S)-3-methyl-2-oxopentanoate + L-glutamate</text>
        <dbReference type="Rhea" id="RHEA:24801"/>
        <dbReference type="ChEBI" id="CHEBI:16810"/>
        <dbReference type="ChEBI" id="CHEBI:29985"/>
        <dbReference type="ChEBI" id="CHEBI:35146"/>
        <dbReference type="ChEBI" id="CHEBI:58045"/>
        <dbReference type="EC" id="2.6.1.42"/>
    </reaction>
</comment>
<dbReference type="InterPro" id="IPR043132">
    <property type="entry name" value="BCAT-like_C"/>
</dbReference>
<organism evidence="11 12">
    <name type="scientific">Horticoccus luteus</name>
    <dbReference type="NCBI Taxonomy" id="2862869"/>
    <lineage>
        <taxon>Bacteria</taxon>
        <taxon>Pseudomonadati</taxon>
        <taxon>Verrucomicrobiota</taxon>
        <taxon>Opitutia</taxon>
        <taxon>Opitutales</taxon>
        <taxon>Opitutaceae</taxon>
        <taxon>Horticoccus</taxon>
    </lineage>
</organism>
<comment type="catalytic activity">
    <reaction evidence="8">
        <text>L-valine + 2-oxoglutarate = 3-methyl-2-oxobutanoate + L-glutamate</text>
        <dbReference type="Rhea" id="RHEA:24813"/>
        <dbReference type="ChEBI" id="CHEBI:11851"/>
        <dbReference type="ChEBI" id="CHEBI:16810"/>
        <dbReference type="ChEBI" id="CHEBI:29985"/>
        <dbReference type="ChEBI" id="CHEBI:57762"/>
        <dbReference type="EC" id="2.6.1.42"/>
    </reaction>
</comment>
<sequence length="305" mass="33282">MGTSFIQANSNGRLHPAAEPSVSPLNRGFLYGDAVYEVWRTYEGVIFAWEEHWERLEASAAALFMKLPLTAPRALEEIRRTVTSFQTTTGHRGELYIRLQITRGGGPIGLDTALAEGADFVVLVQENRLLPPEKSERGLSLRWAENIRRNPRETLNPAWKTGNYLNNVLALREARARGADEVVITNLAGEITEAAVSNIGFVRGGKIITPALSCGLLAGVTRRLVLSEVAPRAGISASEEVLLLRDLASVEECFLLSTTKDVTPVAAIDDVRFAIGRGTATSRLKAAFGEFAHGYAERRRGELGV</sequence>
<dbReference type="InterPro" id="IPR043131">
    <property type="entry name" value="BCAT-like_N"/>
</dbReference>
<evidence type="ECO:0000256" key="8">
    <source>
        <dbReference type="ARBA" id="ARBA00048212"/>
    </source>
</evidence>
<evidence type="ECO:0000256" key="7">
    <source>
        <dbReference type="ARBA" id="ARBA00022898"/>
    </source>
</evidence>
<comment type="pathway">
    <text evidence="3">Amino-acid biosynthesis; L-valine biosynthesis; L-valine from pyruvate: step 4/4.</text>
</comment>
<dbReference type="GO" id="GO:0008652">
    <property type="term" value="P:amino acid biosynthetic process"/>
    <property type="evidence" value="ECO:0007669"/>
    <property type="project" value="UniProtKB-ARBA"/>
</dbReference>
<evidence type="ECO:0000256" key="4">
    <source>
        <dbReference type="ARBA" id="ARBA00005072"/>
    </source>
</evidence>
<dbReference type="PANTHER" id="PTHR42743:SF11">
    <property type="entry name" value="AMINODEOXYCHORISMATE LYASE"/>
    <property type="match status" value="1"/>
</dbReference>
<dbReference type="EMBL" id="CP080507">
    <property type="protein sequence ID" value="QYM80389.1"/>
    <property type="molecule type" value="Genomic_DNA"/>
</dbReference>
<evidence type="ECO:0000256" key="2">
    <source>
        <dbReference type="ARBA" id="ARBA00004824"/>
    </source>
</evidence>